<keyword evidence="7" id="KW-0732">Signal</keyword>
<comment type="caution">
    <text evidence="9">The sequence shown here is derived from an EMBL/GenBank/DDBJ whole genome shotgun (WGS) entry which is preliminary data.</text>
</comment>
<organism evidence="9 10">
    <name type="scientific">Hydrogenophaga electricum</name>
    <dbReference type="NCBI Taxonomy" id="1230953"/>
    <lineage>
        <taxon>Bacteria</taxon>
        <taxon>Pseudomonadati</taxon>
        <taxon>Pseudomonadota</taxon>
        <taxon>Betaproteobacteria</taxon>
        <taxon>Burkholderiales</taxon>
        <taxon>Comamonadaceae</taxon>
        <taxon>Hydrogenophaga</taxon>
    </lineage>
</organism>
<dbReference type="RefSeq" id="WP_234263653.1">
    <property type="nucleotide sequence ID" value="NZ_BSPB01000032.1"/>
</dbReference>
<dbReference type="InterPro" id="IPR050597">
    <property type="entry name" value="Cytochrome_c_Oxidase_Subunit"/>
</dbReference>
<dbReference type="Proteomes" id="UP001156903">
    <property type="component" value="Unassembled WGS sequence"/>
</dbReference>
<keyword evidence="10" id="KW-1185">Reference proteome</keyword>
<feature type="chain" id="PRO_5046893810" description="Cytochrome c domain-containing protein" evidence="7">
    <location>
        <begin position="23"/>
        <end position="100"/>
    </location>
</feature>
<keyword evidence="4" id="KW-0249">Electron transport</keyword>
<keyword evidence="3 6" id="KW-0479">Metal-binding</keyword>
<proteinExistence type="predicted"/>
<evidence type="ECO:0000256" key="3">
    <source>
        <dbReference type="ARBA" id="ARBA00022723"/>
    </source>
</evidence>
<keyword evidence="2 6" id="KW-0349">Heme</keyword>
<evidence type="ECO:0000259" key="8">
    <source>
        <dbReference type="PROSITE" id="PS51007"/>
    </source>
</evidence>
<evidence type="ECO:0000256" key="2">
    <source>
        <dbReference type="ARBA" id="ARBA00022617"/>
    </source>
</evidence>
<feature type="signal peptide" evidence="7">
    <location>
        <begin position="1"/>
        <end position="22"/>
    </location>
</feature>
<gene>
    <name evidence="9" type="ORF">GCM10007935_31450</name>
</gene>
<evidence type="ECO:0000313" key="9">
    <source>
        <dbReference type="EMBL" id="GLS15708.1"/>
    </source>
</evidence>
<dbReference type="PROSITE" id="PS51007">
    <property type="entry name" value="CYTC"/>
    <property type="match status" value="1"/>
</dbReference>
<evidence type="ECO:0000256" key="6">
    <source>
        <dbReference type="PROSITE-ProRule" id="PRU00433"/>
    </source>
</evidence>
<evidence type="ECO:0000256" key="1">
    <source>
        <dbReference type="ARBA" id="ARBA00022448"/>
    </source>
</evidence>
<accession>A0ABQ6C5U6</accession>
<evidence type="ECO:0000256" key="7">
    <source>
        <dbReference type="SAM" id="SignalP"/>
    </source>
</evidence>
<feature type="domain" description="Cytochrome c" evidence="8">
    <location>
        <begin position="16"/>
        <end position="99"/>
    </location>
</feature>
<dbReference type="PANTHER" id="PTHR33751">
    <property type="entry name" value="CBB3-TYPE CYTOCHROME C OXIDASE SUBUNIT FIXP"/>
    <property type="match status" value="1"/>
</dbReference>
<keyword evidence="5 6" id="KW-0408">Iron</keyword>
<evidence type="ECO:0000313" key="10">
    <source>
        <dbReference type="Proteomes" id="UP001156903"/>
    </source>
</evidence>
<dbReference type="PANTHER" id="PTHR33751:SF9">
    <property type="entry name" value="CYTOCHROME C4"/>
    <property type="match status" value="1"/>
</dbReference>
<evidence type="ECO:0000256" key="5">
    <source>
        <dbReference type="ARBA" id="ARBA00023004"/>
    </source>
</evidence>
<dbReference type="Gene3D" id="1.10.760.10">
    <property type="entry name" value="Cytochrome c-like domain"/>
    <property type="match status" value="1"/>
</dbReference>
<dbReference type="Pfam" id="PF13442">
    <property type="entry name" value="Cytochrome_CBB3"/>
    <property type="match status" value="1"/>
</dbReference>
<dbReference type="SUPFAM" id="SSF46626">
    <property type="entry name" value="Cytochrome c"/>
    <property type="match status" value="1"/>
</dbReference>
<dbReference type="InterPro" id="IPR036909">
    <property type="entry name" value="Cyt_c-like_dom_sf"/>
</dbReference>
<sequence>MNPTMKWLAAGALCTAALAAQAQVNQVRVWAAACANCHGTDGRAQTGMESLAGKDKDELVQKLMDFKSGRKPATIMHQLSKGYTDEQLGQIAAYFAAQKK</sequence>
<protein>
    <recommendedName>
        <fullName evidence="8">Cytochrome c domain-containing protein</fullName>
    </recommendedName>
</protein>
<dbReference type="EMBL" id="BSPB01000032">
    <property type="protein sequence ID" value="GLS15708.1"/>
    <property type="molecule type" value="Genomic_DNA"/>
</dbReference>
<dbReference type="InterPro" id="IPR009056">
    <property type="entry name" value="Cyt_c-like_dom"/>
</dbReference>
<name>A0ABQ6C5U6_9BURK</name>
<evidence type="ECO:0000256" key="4">
    <source>
        <dbReference type="ARBA" id="ARBA00022982"/>
    </source>
</evidence>
<keyword evidence="1" id="KW-0813">Transport</keyword>
<reference evidence="10" key="1">
    <citation type="journal article" date="2019" name="Int. J. Syst. Evol. Microbiol.">
        <title>The Global Catalogue of Microorganisms (GCM) 10K type strain sequencing project: providing services to taxonomists for standard genome sequencing and annotation.</title>
        <authorList>
            <consortium name="The Broad Institute Genomics Platform"/>
            <consortium name="The Broad Institute Genome Sequencing Center for Infectious Disease"/>
            <person name="Wu L."/>
            <person name="Ma J."/>
        </authorList>
    </citation>
    <scope>NUCLEOTIDE SEQUENCE [LARGE SCALE GENOMIC DNA]</scope>
    <source>
        <strain evidence="10">NBRC 109341</strain>
    </source>
</reference>